<feature type="compositionally biased region" description="Low complexity" evidence="1">
    <location>
        <begin position="1"/>
        <end position="12"/>
    </location>
</feature>
<dbReference type="EMBL" id="DS566264">
    <property type="status" value="NOT_ANNOTATED_CDS"/>
    <property type="molecule type" value="Genomic_DNA"/>
</dbReference>
<dbReference type="VEuPathDB" id="FungiDB:TMP_pram14567_1"/>
<dbReference type="InParanoid" id="H3H4X8"/>
<dbReference type="AlphaFoldDB" id="H3H4X8"/>
<reference evidence="2" key="2">
    <citation type="submission" date="2015-06" db="UniProtKB">
        <authorList>
            <consortium name="EnsemblProtists"/>
        </authorList>
    </citation>
    <scope>IDENTIFICATION</scope>
    <source>
        <strain evidence="2">Pr102</strain>
    </source>
</reference>
<sequence length="126" mass="13084">MALTCAQAAAAQDDVEIDGDIENGEIHDDADDGEIGAAGADAKEEVYRCINALQSKESQSGDDEVRQDGGPAEQPEASHYSIEHSLQSAVEAICKTIKEGTSAREAEQHVTSPTGVATAKVAATLT</sequence>
<accession>H3H4X8</accession>
<dbReference type="Proteomes" id="UP000005238">
    <property type="component" value="Unassembled WGS sequence"/>
</dbReference>
<keyword evidence="3" id="KW-1185">Reference proteome</keyword>
<evidence type="ECO:0000256" key="1">
    <source>
        <dbReference type="SAM" id="MobiDB-lite"/>
    </source>
</evidence>
<dbReference type="VEuPathDB" id="FungiDB:KRP23_12771"/>
<proteinExistence type="predicted"/>
<name>H3H4X8_PHYRM</name>
<evidence type="ECO:0000313" key="2">
    <source>
        <dbReference type="EnsemblProtists" id="Phyra85650"/>
    </source>
</evidence>
<feature type="region of interest" description="Disordered" evidence="1">
    <location>
        <begin position="1"/>
        <end position="39"/>
    </location>
</feature>
<feature type="region of interest" description="Disordered" evidence="1">
    <location>
        <begin position="54"/>
        <end position="82"/>
    </location>
</feature>
<dbReference type="EnsemblProtists" id="Phyra85650">
    <property type="protein sequence ID" value="Phyra85650"/>
    <property type="gene ID" value="Phyra85650"/>
</dbReference>
<protein>
    <submittedName>
        <fullName evidence="2">Uncharacterized protein</fullName>
    </submittedName>
</protein>
<dbReference type="HOGENOM" id="CLU_1985998_0_0_1"/>
<organism evidence="2 3">
    <name type="scientific">Phytophthora ramorum</name>
    <name type="common">Sudden oak death agent</name>
    <dbReference type="NCBI Taxonomy" id="164328"/>
    <lineage>
        <taxon>Eukaryota</taxon>
        <taxon>Sar</taxon>
        <taxon>Stramenopiles</taxon>
        <taxon>Oomycota</taxon>
        <taxon>Peronosporomycetes</taxon>
        <taxon>Peronosporales</taxon>
        <taxon>Peronosporaceae</taxon>
        <taxon>Phytophthora</taxon>
    </lineage>
</organism>
<evidence type="ECO:0000313" key="3">
    <source>
        <dbReference type="Proteomes" id="UP000005238"/>
    </source>
</evidence>
<feature type="compositionally biased region" description="Acidic residues" evidence="1">
    <location>
        <begin position="13"/>
        <end position="34"/>
    </location>
</feature>
<reference evidence="3" key="1">
    <citation type="journal article" date="2006" name="Science">
        <title>Phytophthora genome sequences uncover evolutionary origins and mechanisms of pathogenesis.</title>
        <authorList>
            <person name="Tyler B.M."/>
            <person name="Tripathy S."/>
            <person name="Zhang X."/>
            <person name="Dehal P."/>
            <person name="Jiang R.H."/>
            <person name="Aerts A."/>
            <person name="Arredondo F.D."/>
            <person name="Baxter L."/>
            <person name="Bensasson D."/>
            <person name="Beynon J.L."/>
            <person name="Chapman J."/>
            <person name="Damasceno C.M."/>
            <person name="Dorrance A.E."/>
            <person name="Dou D."/>
            <person name="Dickerman A.W."/>
            <person name="Dubchak I.L."/>
            <person name="Garbelotto M."/>
            <person name="Gijzen M."/>
            <person name="Gordon S.G."/>
            <person name="Govers F."/>
            <person name="Grunwald N.J."/>
            <person name="Huang W."/>
            <person name="Ivors K.L."/>
            <person name="Jones R.W."/>
            <person name="Kamoun S."/>
            <person name="Krampis K."/>
            <person name="Lamour K.H."/>
            <person name="Lee M.K."/>
            <person name="McDonald W.H."/>
            <person name="Medina M."/>
            <person name="Meijer H.J."/>
            <person name="Nordberg E.K."/>
            <person name="Maclean D.J."/>
            <person name="Ospina-Giraldo M.D."/>
            <person name="Morris P.F."/>
            <person name="Phuntumart V."/>
            <person name="Putnam N.H."/>
            <person name="Rash S."/>
            <person name="Rose J.K."/>
            <person name="Sakihama Y."/>
            <person name="Salamov A.A."/>
            <person name="Savidor A."/>
            <person name="Scheuring C.F."/>
            <person name="Smith B.M."/>
            <person name="Sobral B.W."/>
            <person name="Terry A."/>
            <person name="Torto-Alalibo T.A."/>
            <person name="Win J."/>
            <person name="Xu Z."/>
            <person name="Zhang H."/>
            <person name="Grigoriev I.V."/>
            <person name="Rokhsar D.S."/>
            <person name="Boore J.L."/>
        </authorList>
    </citation>
    <scope>NUCLEOTIDE SEQUENCE [LARGE SCALE GENOMIC DNA]</scope>
    <source>
        <strain evidence="3">Pr102</strain>
    </source>
</reference>